<proteinExistence type="inferred from homology"/>
<evidence type="ECO:0000256" key="10">
    <source>
        <dbReference type="PROSITE-ProRule" id="PRU01360"/>
    </source>
</evidence>
<dbReference type="PROSITE" id="PS52016">
    <property type="entry name" value="TONB_DEPENDENT_REC_3"/>
    <property type="match status" value="1"/>
</dbReference>
<dbReference type="SUPFAM" id="SSF56935">
    <property type="entry name" value="Porins"/>
    <property type="match status" value="1"/>
</dbReference>
<dbReference type="InterPro" id="IPR037066">
    <property type="entry name" value="Plug_dom_sf"/>
</dbReference>
<dbReference type="Proteomes" id="UP000321933">
    <property type="component" value="Unassembled WGS sequence"/>
</dbReference>
<dbReference type="AlphaFoldDB" id="A0A5C9A037"/>
<evidence type="ECO:0000256" key="3">
    <source>
        <dbReference type="ARBA" id="ARBA00022448"/>
    </source>
</evidence>
<keyword evidence="15" id="KW-1185">Reference proteome</keyword>
<evidence type="ECO:0000256" key="2">
    <source>
        <dbReference type="ARBA" id="ARBA00009810"/>
    </source>
</evidence>
<dbReference type="GO" id="GO:0009279">
    <property type="term" value="C:cell outer membrane"/>
    <property type="evidence" value="ECO:0007669"/>
    <property type="project" value="UniProtKB-SubCell"/>
</dbReference>
<dbReference type="InterPro" id="IPR000531">
    <property type="entry name" value="Beta-barrel_TonB"/>
</dbReference>
<dbReference type="NCBIfam" id="TIGR01783">
    <property type="entry name" value="TonB-siderophor"/>
    <property type="match status" value="1"/>
</dbReference>
<dbReference type="PANTHER" id="PTHR32552:SF74">
    <property type="entry name" value="HYDROXAMATE SIDEROPHORE RECEPTOR FHUE"/>
    <property type="match status" value="1"/>
</dbReference>
<accession>A0A5C9A037</accession>
<dbReference type="OrthoDB" id="127311at2"/>
<comment type="subcellular location">
    <subcellularLocation>
        <location evidence="1 10">Cell outer membrane</location>
        <topology evidence="1 10">Multi-pass membrane protein</topology>
    </subcellularLocation>
</comment>
<evidence type="ECO:0000313" key="14">
    <source>
        <dbReference type="EMBL" id="TXS93252.1"/>
    </source>
</evidence>
<protein>
    <submittedName>
        <fullName evidence="14">TonB-dependent siderophore receptor</fullName>
    </submittedName>
</protein>
<keyword evidence="6 11" id="KW-0798">TonB box</keyword>
<evidence type="ECO:0000259" key="12">
    <source>
        <dbReference type="Pfam" id="PF00593"/>
    </source>
</evidence>
<keyword evidence="7 10" id="KW-0472">Membrane</keyword>
<keyword evidence="4 10" id="KW-1134">Transmembrane beta strand</keyword>
<evidence type="ECO:0000313" key="15">
    <source>
        <dbReference type="Proteomes" id="UP000321933"/>
    </source>
</evidence>
<reference evidence="14 15" key="1">
    <citation type="submission" date="2019-08" db="EMBL/GenBank/DDBJ databases">
        <title>Parahaliea maris sp. nov., isolated from the surface seawater.</title>
        <authorList>
            <person name="Liu Y."/>
        </authorList>
    </citation>
    <scope>NUCLEOTIDE SEQUENCE [LARGE SCALE GENOMIC DNA]</scope>
    <source>
        <strain evidence="14 15">S2-26</strain>
    </source>
</reference>
<dbReference type="Gene3D" id="2.40.170.20">
    <property type="entry name" value="TonB-dependent receptor, beta-barrel domain"/>
    <property type="match status" value="1"/>
</dbReference>
<evidence type="ECO:0000256" key="4">
    <source>
        <dbReference type="ARBA" id="ARBA00022452"/>
    </source>
</evidence>
<evidence type="ECO:0000259" key="13">
    <source>
        <dbReference type="Pfam" id="PF07715"/>
    </source>
</evidence>
<gene>
    <name evidence="14" type="ORF">FVW59_05255</name>
</gene>
<dbReference type="CDD" id="cd01347">
    <property type="entry name" value="ligand_gated_channel"/>
    <property type="match status" value="1"/>
</dbReference>
<evidence type="ECO:0000256" key="9">
    <source>
        <dbReference type="ARBA" id="ARBA00023237"/>
    </source>
</evidence>
<dbReference type="InterPro" id="IPR010105">
    <property type="entry name" value="TonB_sidphr_rcpt"/>
</dbReference>
<evidence type="ECO:0000256" key="6">
    <source>
        <dbReference type="ARBA" id="ARBA00023077"/>
    </source>
</evidence>
<keyword evidence="5 10" id="KW-0812">Transmembrane</keyword>
<dbReference type="InterPro" id="IPR012910">
    <property type="entry name" value="Plug_dom"/>
</dbReference>
<evidence type="ECO:0000256" key="11">
    <source>
        <dbReference type="RuleBase" id="RU003357"/>
    </source>
</evidence>
<feature type="domain" description="TonB-dependent receptor plug" evidence="13">
    <location>
        <begin position="79"/>
        <end position="180"/>
    </location>
</feature>
<dbReference type="GO" id="GO:0038023">
    <property type="term" value="F:signaling receptor activity"/>
    <property type="evidence" value="ECO:0007669"/>
    <property type="project" value="InterPro"/>
</dbReference>
<keyword evidence="3 10" id="KW-0813">Transport</keyword>
<evidence type="ECO:0000256" key="5">
    <source>
        <dbReference type="ARBA" id="ARBA00022692"/>
    </source>
</evidence>
<dbReference type="EMBL" id="VRYZ01000002">
    <property type="protein sequence ID" value="TXS93252.1"/>
    <property type="molecule type" value="Genomic_DNA"/>
</dbReference>
<dbReference type="InterPro" id="IPR039426">
    <property type="entry name" value="TonB-dep_rcpt-like"/>
</dbReference>
<dbReference type="InterPro" id="IPR036942">
    <property type="entry name" value="Beta-barrel_TonB_sf"/>
</dbReference>
<keyword evidence="9 10" id="KW-0998">Cell outer membrane</keyword>
<keyword evidence="8 14" id="KW-0675">Receptor</keyword>
<dbReference type="GO" id="GO:0015891">
    <property type="term" value="P:siderophore transport"/>
    <property type="evidence" value="ECO:0007669"/>
    <property type="project" value="InterPro"/>
</dbReference>
<dbReference type="RefSeq" id="WP_148063188.1">
    <property type="nucleotide sequence ID" value="NZ_VRYZ01000002.1"/>
</dbReference>
<dbReference type="Gene3D" id="2.170.130.10">
    <property type="entry name" value="TonB-dependent receptor, plug domain"/>
    <property type="match status" value="1"/>
</dbReference>
<evidence type="ECO:0000256" key="7">
    <source>
        <dbReference type="ARBA" id="ARBA00023136"/>
    </source>
</evidence>
<dbReference type="GO" id="GO:0015344">
    <property type="term" value="F:siderophore uptake transmembrane transporter activity"/>
    <property type="evidence" value="ECO:0007669"/>
    <property type="project" value="TreeGrafter"/>
</dbReference>
<dbReference type="Pfam" id="PF00593">
    <property type="entry name" value="TonB_dep_Rec_b-barrel"/>
    <property type="match status" value="1"/>
</dbReference>
<dbReference type="Pfam" id="PF07715">
    <property type="entry name" value="Plug"/>
    <property type="match status" value="1"/>
</dbReference>
<comment type="similarity">
    <text evidence="2 10 11">Belongs to the TonB-dependent receptor family.</text>
</comment>
<name>A0A5C9A037_9GAMM</name>
<sequence length="718" mass="78613">MTTKPSHQSFVATSVGRKRQRLSSMATAIILGTSLVAPGLQAQQTAERSEAVGETVEEVIVTGTYTSNVVNLGKGSETLREIPQSVTVITSQTIKDRNMVSLSDALEATTGVTVKTYGAGTYNYLMRGFELNSVSIDGVRTDGTSNGTHGHGTPDLISYESVEVMRGPAGLLEGSGEPGGYISMIRKKAHSESSLSFKGYANSWPGYRLELDATGALTSDEKLRARAAVGYEDSDSYIEDVTSKKELLYTTAEYDATDRLALAAGLTIEDFDVVPDIGVPTYADGTFADIDRDLYTGTRYNYKESRLSRQFLEAKYGFDSGAFLKATLTNSDRDVEYLLNYTASTVDPVTGDTLRWALATDQELSELSYDLHLSLPFSLFNQEHKLLLGANSRDQENDSAGYQYDFNYPSINVFDPDSAYNPDPRLNLAPGSAPRVTDTKESGLYFKATLGLTEATNLILGGRLTTNWETDDGTSSAKIDNEFTPSAGLVHDLNDTISVYASISESFNPQDARDVNENVLSPKVGRQYEAGLKGILNNGLGNYHIAVFHITEDKRAIADPVNIEYSIEGGEVQSEGVELEISGNAMEKLDLLAGYAYTDTEQVKAEDPENEGKPFSSITPEHSLKFWGKYSFNSKLAFGLGAEYNSGTFWESNGIRWEEDGYTTVSMMLSYNFSDKTRIVLNGTNLTDEEYYARVQGGSRQNYFGDPRQFTLSVETSL</sequence>
<organism evidence="14 15">
    <name type="scientific">Parahaliea aestuarii</name>
    <dbReference type="NCBI Taxonomy" id="1852021"/>
    <lineage>
        <taxon>Bacteria</taxon>
        <taxon>Pseudomonadati</taxon>
        <taxon>Pseudomonadota</taxon>
        <taxon>Gammaproteobacteria</taxon>
        <taxon>Cellvibrionales</taxon>
        <taxon>Halieaceae</taxon>
        <taxon>Parahaliea</taxon>
    </lineage>
</organism>
<comment type="caution">
    <text evidence="14">The sequence shown here is derived from an EMBL/GenBank/DDBJ whole genome shotgun (WGS) entry which is preliminary data.</text>
</comment>
<evidence type="ECO:0000256" key="1">
    <source>
        <dbReference type="ARBA" id="ARBA00004571"/>
    </source>
</evidence>
<feature type="domain" description="TonB-dependent receptor-like beta-barrel" evidence="12">
    <location>
        <begin position="289"/>
        <end position="686"/>
    </location>
</feature>
<dbReference type="PANTHER" id="PTHR32552">
    <property type="entry name" value="FERRICHROME IRON RECEPTOR-RELATED"/>
    <property type="match status" value="1"/>
</dbReference>
<evidence type="ECO:0000256" key="8">
    <source>
        <dbReference type="ARBA" id="ARBA00023170"/>
    </source>
</evidence>